<dbReference type="PANTHER" id="PTHR23071">
    <property type="entry name" value="PHOSPHATIDYLINOSITOL GLYCAN"/>
    <property type="match status" value="1"/>
</dbReference>
<evidence type="ECO:0000256" key="13">
    <source>
        <dbReference type="SAM" id="Phobius"/>
    </source>
</evidence>
<dbReference type="Pfam" id="PF01663">
    <property type="entry name" value="Phosphodiest"/>
    <property type="match status" value="1"/>
</dbReference>
<reference evidence="15" key="1">
    <citation type="submission" date="2021-02" db="EMBL/GenBank/DDBJ databases">
        <authorList>
            <person name="Nowell W R."/>
        </authorList>
    </citation>
    <scope>NUCLEOTIDE SEQUENCE</scope>
</reference>
<evidence type="ECO:0000256" key="10">
    <source>
        <dbReference type="ARBA" id="ARBA00023180"/>
    </source>
</evidence>
<evidence type="ECO:0000256" key="4">
    <source>
        <dbReference type="ARBA" id="ARBA00022502"/>
    </source>
</evidence>
<feature type="transmembrane region" description="Helical" evidence="13">
    <location>
        <begin position="1406"/>
        <end position="1427"/>
    </location>
</feature>
<evidence type="ECO:0000256" key="12">
    <source>
        <dbReference type="SAM" id="MobiDB-lite"/>
    </source>
</evidence>
<keyword evidence="11" id="KW-0175">Coiled coil</keyword>
<dbReference type="Gene3D" id="3.40.720.10">
    <property type="entry name" value="Alkaline Phosphatase, subunit A"/>
    <property type="match status" value="1"/>
</dbReference>
<gene>
    <name evidence="15" type="ORF">OVN521_LOCUS7248</name>
</gene>
<organism evidence="15 16">
    <name type="scientific">Rotaria magnacalcarata</name>
    <dbReference type="NCBI Taxonomy" id="392030"/>
    <lineage>
        <taxon>Eukaryota</taxon>
        <taxon>Metazoa</taxon>
        <taxon>Spiralia</taxon>
        <taxon>Gnathifera</taxon>
        <taxon>Rotifera</taxon>
        <taxon>Eurotatoria</taxon>
        <taxon>Bdelloidea</taxon>
        <taxon>Philodinida</taxon>
        <taxon>Philodinidae</taxon>
        <taxon>Rotaria</taxon>
    </lineage>
</organism>
<feature type="domain" description="F-box" evidence="14">
    <location>
        <begin position="417"/>
        <end position="465"/>
    </location>
</feature>
<feature type="coiled-coil region" evidence="11">
    <location>
        <begin position="31"/>
        <end position="58"/>
    </location>
</feature>
<comment type="similarity">
    <text evidence="3">Belongs to the PIGG/PIGN/PIGO family. PIGO subfamily.</text>
</comment>
<feature type="transmembrane region" description="Helical" evidence="13">
    <location>
        <begin position="1322"/>
        <end position="1338"/>
    </location>
</feature>
<dbReference type="GO" id="GO:0051377">
    <property type="term" value="F:mannose-ethanolamine phosphotransferase activity"/>
    <property type="evidence" value="ECO:0007669"/>
    <property type="project" value="InterPro"/>
</dbReference>
<evidence type="ECO:0000313" key="15">
    <source>
        <dbReference type="EMBL" id="CAF3858532.1"/>
    </source>
</evidence>
<feature type="transmembrane region" description="Helical" evidence="13">
    <location>
        <begin position="1373"/>
        <end position="1394"/>
    </location>
</feature>
<dbReference type="InterPro" id="IPR037675">
    <property type="entry name" value="PIG-O_N"/>
</dbReference>
<accession>A0A819EW08</accession>
<feature type="transmembrane region" description="Helical" evidence="13">
    <location>
        <begin position="1004"/>
        <end position="1023"/>
    </location>
</feature>
<keyword evidence="16" id="KW-1185">Reference proteome</keyword>
<evidence type="ECO:0000256" key="7">
    <source>
        <dbReference type="ARBA" id="ARBA00022824"/>
    </source>
</evidence>
<name>A0A819EW08_9BILA</name>
<feature type="transmembrane region" description="Helical" evidence="13">
    <location>
        <begin position="1222"/>
        <end position="1243"/>
    </location>
</feature>
<keyword evidence="7" id="KW-0256">Endoplasmic reticulum</keyword>
<feature type="transmembrane region" description="Helical" evidence="13">
    <location>
        <begin position="1103"/>
        <end position="1125"/>
    </location>
</feature>
<keyword evidence="9 13" id="KW-0472">Membrane</keyword>
<keyword evidence="4" id="KW-0337">GPI-anchor biosynthesis</keyword>
<keyword evidence="10" id="KW-0325">Glycoprotein</keyword>
<protein>
    <recommendedName>
        <fullName evidence="14">F-box domain-containing protein</fullName>
    </recommendedName>
</protein>
<keyword evidence="5" id="KW-0808">Transferase</keyword>
<comment type="pathway">
    <text evidence="2">Glycolipid biosynthesis; glycosylphosphatidylinositol-anchor biosynthesis.</text>
</comment>
<feature type="transmembrane region" description="Helical" evidence="13">
    <location>
        <begin position="1131"/>
        <end position="1150"/>
    </location>
</feature>
<dbReference type="GO" id="GO:0005789">
    <property type="term" value="C:endoplasmic reticulum membrane"/>
    <property type="evidence" value="ECO:0007669"/>
    <property type="project" value="UniProtKB-SubCell"/>
</dbReference>
<dbReference type="CDD" id="cd16023">
    <property type="entry name" value="GPI_EPT_3"/>
    <property type="match status" value="1"/>
</dbReference>
<evidence type="ECO:0000256" key="2">
    <source>
        <dbReference type="ARBA" id="ARBA00004687"/>
    </source>
</evidence>
<evidence type="ECO:0000256" key="11">
    <source>
        <dbReference type="SAM" id="Coils"/>
    </source>
</evidence>
<dbReference type="InterPro" id="IPR001810">
    <property type="entry name" value="F-box_dom"/>
</dbReference>
<comment type="caution">
    <text evidence="15">The sequence shown here is derived from an EMBL/GenBank/DDBJ whole genome shotgun (WGS) entry which is preliminary data.</text>
</comment>
<evidence type="ECO:0000259" key="14">
    <source>
        <dbReference type="PROSITE" id="PS50181"/>
    </source>
</evidence>
<dbReference type="InterPro" id="IPR039524">
    <property type="entry name" value="PIGO/GPI13"/>
</dbReference>
<dbReference type="InterPro" id="IPR017850">
    <property type="entry name" value="Alkaline_phosphatase_core_sf"/>
</dbReference>
<feature type="transmembrane region" description="Helical" evidence="13">
    <location>
        <begin position="698"/>
        <end position="718"/>
    </location>
</feature>
<sequence length="1464" mass="172206">MSCEVVICTEPSCSSTDTFLCVKHCQRYVCFDHLQEHHRIYEQEKNDLQKEFRRKIQRRFALYNRLIDEKKLNEQEKRDIEIACTEIRRTYEQRRHDYHQLQTEATSVIEPKSTINDLKKYLEKLDVAIEREQQRERVYSDSDAPVNIKLEPNEFIDNINFNNQITNHVNHLTSNSLANSTSLSIDNQDNKSENSLAEEGEHSDLNFSDIGENDSDYEDNHRRRASNNRSTSSSSNINQSITIYRGLCPLTRSGVFGILPTHNIRLCEGKSSCLYNHLQSFHHITACSAYKICKAILKQRDSLTTVLFGAKDVLYNKNFHMACPFNQDSKNPFDCQPKYIIKAPCLSKISRFDMPRHLRDVHHVYRNCALKIVAEMRRCSKNSDKMDTAILDRNVFDQHENIIELIDENPNTQMKRISSLIDLSNDLFFEIFDYLDVFDLFQAFFYLNQRLNSLVIDQHNCFQANMTSLKSYEFSIYRNVILPKIACHIRHLSISDELNYLKIILRTMSLTNLLVVRLYHVKLNELTLILKHCQLKYIFIDTKYVQNEKHLNGIFNIVFNQQLQLCSMQCHFHTNLNFLQEKNKLSKLRRLIINCDCSSSDFIILIGQLQELRHISARINDRNREYMDKDIDCQTQNESLRSLILYIENVELDRLLLIFLLMINVHIVELNGTIDFDINYLLELERNYTSFRYMNYKLLSLSVLYIIGLIFFLNGFLLTRRVILQDTIGTIPLSVPIEFNQVILIVIDALRYDFIKPNNSSINNNYLNQMSFIKELLETKSKQSVLLKLIADPPTTTLQRLKALTIGTLPTFIDVSYNFIGYEIEEDNILNQLKNIPYQRNISLLGDDTWLALYPNIKFKHLHVYSSFDVHDLDTVDNGILEHLWAVMDDTRHEQLSFIVAHFLGVDHCGHRYGPYHIEMKRKLNQMNDVIRNITLSFNKSNSSSLLMVIGDHGMTQQGDHGGDELNEIETAMFIYTNKPNYFSLSDQTEKSVSQIDLVPTLSWFLHTLIPFSSLGMMIVDIIPLEQRYSAMKLNFEQIEIYLQHISFTLSLSDKLQELRANLRTIFMSFDRERNLTAIENLFKEFKFELQTHCRLQWSTFNIFRIIIGLVLMLLSCLLFVWIYSKLFTMSINYGNIIFNVILALMYFIISFSNSFIINEAMCLNFLLQTIVLISKMKTLQKFLLSFLLFLTRTFLICREEQQPYCIDPIWLVSKFSDTSDYFLPLISAIAWLIILFITYNYSCFLPYISYTAVVGYWLNIPHTLSIFYLSILIQICFVLFKPNQFDRLIYSILIFVVGYRFSFVIFLQYFIYYIIFNDNHRSYSLILSILADYFFYATGHQPVLSQIRWTAAFPTINSSMNIYLSLIVNSLFVRGIFILMETFSGQILNIIFIRKMLQKKYHEELLRNILIIDCFKLMITSFSVFILRRHLMLWKIFCPRFLFQLVGFFIKWLFALLTLKLEI</sequence>
<dbReference type="SUPFAM" id="SSF53649">
    <property type="entry name" value="Alkaline phosphatase-like"/>
    <property type="match status" value="1"/>
</dbReference>
<evidence type="ECO:0000256" key="1">
    <source>
        <dbReference type="ARBA" id="ARBA00004477"/>
    </source>
</evidence>
<feature type="region of interest" description="Disordered" evidence="12">
    <location>
        <begin position="183"/>
        <end position="235"/>
    </location>
</feature>
<feature type="transmembrane region" description="Helical" evidence="13">
    <location>
        <begin position="1293"/>
        <end position="1316"/>
    </location>
</feature>
<keyword evidence="6 13" id="KW-0812">Transmembrane</keyword>
<evidence type="ECO:0000256" key="8">
    <source>
        <dbReference type="ARBA" id="ARBA00022989"/>
    </source>
</evidence>
<comment type="subcellular location">
    <subcellularLocation>
        <location evidence="1">Endoplasmic reticulum membrane</location>
        <topology evidence="1">Multi-pass membrane protein</topology>
    </subcellularLocation>
</comment>
<dbReference type="PROSITE" id="PS50181">
    <property type="entry name" value="FBOX"/>
    <property type="match status" value="1"/>
</dbReference>
<evidence type="ECO:0000256" key="6">
    <source>
        <dbReference type="ARBA" id="ARBA00022692"/>
    </source>
</evidence>
<feature type="transmembrane region" description="Helical" evidence="13">
    <location>
        <begin position="1442"/>
        <end position="1460"/>
    </location>
</feature>
<dbReference type="PANTHER" id="PTHR23071:SF1">
    <property type="entry name" value="GPI ETHANOLAMINE PHOSPHATE TRANSFERASE 3"/>
    <property type="match status" value="1"/>
</dbReference>
<proteinExistence type="inferred from homology"/>
<dbReference type="UniPathway" id="UPA00196"/>
<dbReference type="InterPro" id="IPR002591">
    <property type="entry name" value="Phosphodiest/P_Trfase"/>
</dbReference>
<evidence type="ECO:0000256" key="9">
    <source>
        <dbReference type="ARBA" id="ARBA00023136"/>
    </source>
</evidence>
<dbReference type="EMBL" id="CAJOBG010000791">
    <property type="protein sequence ID" value="CAF3858532.1"/>
    <property type="molecule type" value="Genomic_DNA"/>
</dbReference>
<dbReference type="GO" id="GO:0006506">
    <property type="term" value="P:GPI anchor biosynthetic process"/>
    <property type="evidence" value="ECO:0007669"/>
    <property type="project" value="UniProtKB-UniPathway"/>
</dbReference>
<keyword evidence="8 13" id="KW-1133">Transmembrane helix</keyword>
<feature type="transmembrane region" description="Helical" evidence="13">
    <location>
        <begin position="1263"/>
        <end position="1281"/>
    </location>
</feature>
<evidence type="ECO:0000256" key="5">
    <source>
        <dbReference type="ARBA" id="ARBA00022679"/>
    </source>
</evidence>
<evidence type="ECO:0000256" key="3">
    <source>
        <dbReference type="ARBA" id="ARBA00008695"/>
    </source>
</evidence>
<dbReference type="Proteomes" id="UP000663866">
    <property type="component" value="Unassembled WGS sequence"/>
</dbReference>
<evidence type="ECO:0000313" key="16">
    <source>
        <dbReference type="Proteomes" id="UP000663866"/>
    </source>
</evidence>